<name>A0A6J4D1V0_9HELI</name>
<evidence type="ECO:0000256" key="7">
    <source>
        <dbReference type="ARBA" id="ARBA00022605"/>
    </source>
</evidence>
<feature type="domain" description="Indole-3-glycerol phosphate synthase" evidence="17">
    <location>
        <begin position="12"/>
        <end position="254"/>
    </location>
</feature>
<dbReference type="Gene3D" id="3.20.20.70">
    <property type="entry name" value="Aldolase class I"/>
    <property type="match status" value="2"/>
</dbReference>
<keyword evidence="13" id="KW-0511">Multifunctional enzyme</keyword>
<dbReference type="GO" id="GO:0000162">
    <property type="term" value="P:L-tryptophan biosynthetic process"/>
    <property type="evidence" value="ECO:0007669"/>
    <property type="project" value="UniProtKB-UniRule"/>
</dbReference>
<keyword evidence="10 15" id="KW-0057">Aromatic amino acid biosynthesis</keyword>
<evidence type="ECO:0000256" key="10">
    <source>
        <dbReference type="ARBA" id="ARBA00023141"/>
    </source>
</evidence>
<dbReference type="Pfam" id="PF00697">
    <property type="entry name" value="PRAI"/>
    <property type="match status" value="1"/>
</dbReference>
<evidence type="ECO:0000256" key="4">
    <source>
        <dbReference type="ARBA" id="ARBA00004696"/>
    </source>
</evidence>
<dbReference type="EC" id="4.1.1.48" evidence="15"/>
<comment type="catalytic activity">
    <reaction evidence="1 16">
        <text>N-(5-phospho-beta-D-ribosyl)anthranilate = 1-(2-carboxyphenylamino)-1-deoxy-D-ribulose 5-phosphate</text>
        <dbReference type="Rhea" id="RHEA:21540"/>
        <dbReference type="ChEBI" id="CHEBI:18277"/>
        <dbReference type="ChEBI" id="CHEBI:58613"/>
        <dbReference type="EC" id="5.3.1.24"/>
    </reaction>
</comment>
<dbReference type="HAMAP" id="MF_00134_B">
    <property type="entry name" value="IGPS_B"/>
    <property type="match status" value="1"/>
</dbReference>
<dbReference type="FunFam" id="3.20.20.70:FF:000024">
    <property type="entry name" value="Indole-3-glycerol phosphate synthase"/>
    <property type="match status" value="1"/>
</dbReference>
<evidence type="ECO:0000256" key="3">
    <source>
        <dbReference type="ARBA" id="ARBA00004664"/>
    </source>
</evidence>
<dbReference type="PANTHER" id="PTHR22854:SF2">
    <property type="entry name" value="INDOLE-3-GLYCEROL-PHOSPHATE SYNTHASE"/>
    <property type="match status" value="1"/>
</dbReference>
<evidence type="ECO:0000256" key="6">
    <source>
        <dbReference type="ARBA" id="ARBA00009847"/>
    </source>
</evidence>
<keyword evidence="8 15" id="KW-0210">Decarboxylase</keyword>
<dbReference type="InterPro" id="IPR001468">
    <property type="entry name" value="Indole-3-GlycerolPSynthase_CS"/>
</dbReference>
<dbReference type="Pfam" id="PF00218">
    <property type="entry name" value="IGPS"/>
    <property type="match status" value="1"/>
</dbReference>
<dbReference type="GO" id="GO:0004640">
    <property type="term" value="F:phosphoribosylanthranilate isomerase activity"/>
    <property type="evidence" value="ECO:0007669"/>
    <property type="project" value="UniProtKB-UniRule"/>
</dbReference>
<comment type="catalytic activity">
    <reaction evidence="2 15">
        <text>1-(2-carboxyphenylamino)-1-deoxy-D-ribulose 5-phosphate + H(+) = (1S,2R)-1-C-(indol-3-yl)glycerol 3-phosphate + CO2 + H2O</text>
        <dbReference type="Rhea" id="RHEA:23476"/>
        <dbReference type="ChEBI" id="CHEBI:15377"/>
        <dbReference type="ChEBI" id="CHEBI:15378"/>
        <dbReference type="ChEBI" id="CHEBI:16526"/>
        <dbReference type="ChEBI" id="CHEBI:58613"/>
        <dbReference type="ChEBI" id="CHEBI:58866"/>
        <dbReference type="EC" id="4.1.1.48"/>
    </reaction>
</comment>
<evidence type="ECO:0000256" key="8">
    <source>
        <dbReference type="ARBA" id="ARBA00022793"/>
    </source>
</evidence>
<evidence type="ECO:0000313" key="19">
    <source>
        <dbReference type="EMBL" id="BCD71013.1"/>
    </source>
</evidence>
<keyword evidence="11 16" id="KW-0413">Isomerase</keyword>
<evidence type="ECO:0000259" key="18">
    <source>
        <dbReference type="Pfam" id="PF00697"/>
    </source>
</evidence>
<proteinExistence type="inferred from homology"/>
<evidence type="ECO:0000313" key="20">
    <source>
        <dbReference type="Proteomes" id="UP000317935"/>
    </source>
</evidence>
<evidence type="ECO:0000256" key="1">
    <source>
        <dbReference type="ARBA" id="ARBA00001164"/>
    </source>
</evidence>
<evidence type="ECO:0000256" key="2">
    <source>
        <dbReference type="ARBA" id="ARBA00001633"/>
    </source>
</evidence>
<accession>A0A6J4D1V0</accession>
<evidence type="ECO:0000259" key="17">
    <source>
        <dbReference type="Pfam" id="PF00218"/>
    </source>
</evidence>
<dbReference type="HAMAP" id="MF_00135">
    <property type="entry name" value="PRAI"/>
    <property type="match status" value="1"/>
</dbReference>
<dbReference type="InterPro" id="IPR045186">
    <property type="entry name" value="Indole-3-glycerol_P_synth"/>
</dbReference>
<evidence type="ECO:0000256" key="11">
    <source>
        <dbReference type="ARBA" id="ARBA00023235"/>
    </source>
</evidence>
<feature type="domain" description="N-(5'phosphoribosyl) anthranilate isomerase (PRAI)" evidence="18">
    <location>
        <begin position="259"/>
        <end position="451"/>
    </location>
</feature>
<comment type="function">
    <text evidence="14">Bifunctional enzyme that catalyzes two sequential steps of tryptophan biosynthetic pathway. The first reaction is catalyzed by the isomerase, coded by the TrpF domain; the second reaction is catalyzed by the synthase, coded by the TrpC domain.</text>
</comment>
<dbReference type="EMBL" id="AP019774">
    <property type="protein sequence ID" value="BCD71013.1"/>
    <property type="molecule type" value="Genomic_DNA"/>
</dbReference>
<dbReference type="PROSITE" id="PS00614">
    <property type="entry name" value="IGPS"/>
    <property type="match status" value="1"/>
</dbReference>
<keyword evidence="12 15" id="KW-0456">Lyase</keyword>
<evidence type="ECO:0000256" key="9">
    <source>
        <dbReference type="ARBA" id="ARBA00022822"/>
    </source>
</evidence>
<dbReference type="InterPro" id="IPR011060">
    <property type="entry name" value="RibuloseP-bd_barrel"/>
</dbReference>
<comment type="pathway">
    <text evidence="4 15">Amino-acid biosynthesis; L-tryptophan biosynthesis; L-tryptophan from chorismate: step 4/5.</text>
</comment>
<dbReference type="NCBIfam" id="NF006945">
    <property type="entry name" value="PRK09427.1"/>
    <property type="match status" value="1"/>
</dbReference>
<dbReference type="PANTHER" id="PTHR22854">
    <property type="entry name" value="TRYPTOPHAN BIOSYNTHESIS PROTEIN"/>
    <property type="match status" value="1"/>
</dbReference>
<dbReference type="UniPathway" id="UPA00035">
    <property type="reaction ID" value="UER00042"/>
</dbReference>
<dbReference type="Proteomes" id="UP000317935">
    <property type="component" value="Chromosome"/>
</dbReference>
<comment type="pathway">
    <text evidence="3 16">Amino-acid biosynthesis; L-tryptophan biosynthesis; L-tryptophan from chorismate: step 3/5.</text>
</comment>
<dbReference type="InterPro" id="IPR001240">
    <property type="entry name" value="PRAI_dom"/>
</dbReference>
<evidence type="ECO:0000256" key="16">
    <source>
        <dbReference type="HAMAP-Rule" id="MF_00135"/>
    </source>
</evidence>
<comment type="similarity">
    <text evidence="16">Belongs to the TrpF family.</text>
</comment>
<dbReference type="AlphaFoldDB" id="A0A6J4D1V0"/>
<dbReference type="SUPFAM" id="SSF51366">
    <property type="entry name" value="Ribulose-phoshate binding barrel"/>
    <property type="match status" value="2"/>
</dbReference>
<evidence type="ECO:0000256" key="5">
    <source>
        <dbReference type="ARBA" id="ARBA00007902"/>
    </source>
</evidence>
<sequence length="457" mass="50670">MLKLAMHDFLTTMLEHKKIEVQSLKNRYLIPEALKNSTRDFSQALQERRTSFILECKQASPSKGLIRSHFDLLRIASVYEKYATCISVLTDEKYFQGSHSDLQIIASNTSKPILCKDFIIDPFQVRLARFMGADAILLMLSILDDATYTKLATLAKSLQMAVLTEVHNQEEVQRALHLGASILGINNRNLKTLKVDLHTTLELRPLIPDDKIIISESGIISHADVKKLCGHVHGFLVGSSLMSQKNLNKACKKLILGENKVCGLKRVKDAKAVFKHGFIYGGLIFDPESPRCISLKKAAKLIKKVPQLDFVGVFVKADIKTIIQYACQLRLKAIQLHGNYTSKQIALLKQALSCAIWQVERVDVNASKLSAHTLHADLILYDSKGARAGGNGVAFSWEILSGLSHRFMLAGGLNASNLQRAISTGALGLDINSGVENTPGKKNKQKIAQIAKMLREY</sequence>
<organism evidence="19 20">
    <name type="scientific">Helicobacter suis</name>
    <dbReference type="NCBI Taxonomy" id="104628"/>
    <lineage>
        <taxon>Bacteria</taxon>
        <taxon>Pseudomonadati</taxon>
        <taxon>Campylobacterota</taxon>
        <taxon>Epsilonproteobacteria</taxon>
        <taxon>Campylobacterales</taxon>
        <taxon>Helicobacteraceae</taxon>
        <taxon>Helicobacter</taxon>
    </lineage>
</organism>
<comment type="similarity">
    <text evidence="5">In the N-terminal section; belongs to the TrpC family.</text>
</comment>
<evidence type="ECO:0000256" key="13">
    <source>
        <dbReference type="ARBA" id="ARBA00023268"/>
    </source>
</evidence>
<dbReference type="GO" id="GO:0004425">
    <property type="term" value="F:indole-3-glycerol-phosphate synthase activity"/>
    <property type="evidence" value="ECO:0007669"/>
    <property type="project" value="UniProtKB-UniRule"/>
</dbReference>
<keyword evidence="7 15" id="KW-0028">Amino-acid biosynthesis</keyword>
<evidence type="ECO:0000256" key="15">
    <source>
        <dbReference type="HAMAP-Rule" id="MF_00134"/>
    </source>
</evidence>
<evidence type="ECO:0000256" key="14">
    <source>
        <dbReference type="ARBA" id="ARBA00025592"/>
    </source>
</evidence>
<protein>
    <recommendedName>
        <fullName evidence="15 16">Multifunctional fusion protein</fullName>
    </recommendedName>
    <domain>
        <recommendedName>
            <fullName evidence="15">Indole-3-glycerol phosphate synthase</fullName>
            <shortName evidence="15">IGPS</shortName>
            <ecNumber evidence="15">4.1.1.48</ecNumber>
        </recommendedName>
    </domain>
    <domain>
        <recommendedName>
            <fullName evidence="16">N-(5'-phosphoribosyl)anthranilate isomerase</fullName>
            <shortName evidence="16">PRAI</shortName>
            <ecNumber evidence="16">5.3.1.24</ecNumber>
        </recommendedName>
    </domain>
</protein>
<dbReference type="EC" id="5.3.1.24" evidence="16"/>
<comment type="similarity">
    <text evidence="15">Belongs to the TrpC family.</text>
</comment>
<dbReference type="InterPro" id="IPR013798">
    <property type="entry name" value="Indole-3-glycerol_P_synth_dom"/>
</dbReference>
<keyword evidence="9 15" id="KW-0822">Tryptophan biosynthesis</keyword>
<comment type="similarity">
    <text evidence="6">In the C-terminal section; belongs to the TrpF family.</text>
</comment>
<dbReference type="CDD" id="cd00331">
    <property type="entry name" value="IGPS"/>
    <property type="match status" value="1"/>
</dbReference>
<dbReference type="CDD" id="cd00405">
    <property type="entry name" value="PRAI"/>
    <property type="match status" value="1"/>
</dbReference>
<evidence type="ECO:0000256" key="12">
    <source>
        <dbReference type="ARBA" id="ARBA00023239"/>
    </source>
</evidence>
<dbReference type="NCBIfam" id="NF001377">
    <property type="entry name" value="PRK00278.2-4"/>
    <property type="match status" value="1"/>
</dbReference>
<dbReference type="InterPro" id="IPR013785">
    <property type="entry name" value="Aldolase_TIM"/>
</dbReference>
<gene>
    <name evidence="15 19" type="primary">trpC</name>
    <name evidence="16" type="synonym">trpF</name>
    <name evidence="19" type="ORF">SNTW_16580</name>
</gene>
<reference evidence="19 20" key="1">
    <citation type="submission" date="2019-06" db="EMBL/GenBank/DDBJ databases">
        <title>Complete genome sequence of Helicobacter suis SNTW101c.</title>
        <authorList>
            <person name="Rimbara E."/>
            <person name="Suzuki M."/>
            <person name="Matsui H."/>
            <person name="Nakamura M."/>
            <person name="Mori S."/>
            <person name="Shibayama K."/>
        </authorList>
    </citation>
    <scope>NUCLEOTIDE SEQUENCE [LARGE SCALE GENOMIC DNA]</scope>
    <source>
        <strain evidence="19 20">SNTW101c</strain>
    </source>
</reference>